<proteinExistence type="inferred from homology"/>
<dbReference type="GO" id="GO:0046872">
    <property type="term" value="F:metal ion binding"/>
    <property type="evidence" value="ECO:0007669"/>
    <property type="project" value="UniProtKB-KW"/>
</dbReference>
<keyword evidence="3" id="KW-0511">Multifunctional enzyme</keyword>
<dbReference type="SUPFAM" id="SSF52507">
    <property type="entry name" value="Homo-oligomeric flavin-containing Cys decarboxylases, HFCD"/>
    <property type="match status" value="1"/>
</dbReference>
<dbReference type="Pfam" id="PF04127">
    <property type="entry name" value="DFP"/>
    <property type="match status" value="1"/>
</dbReference>
<dbReference type="InterPro" id="IPR035929">
    <property type="entry name" value="CoaB-like_sf"/>
</dbReference>
<dbReference type="AlphaFoldDB" id="A0A917XSB8"/>
<evidence type="ECO:0000313" key="8">
    <source>
        <dbReference type="Proteomes" id="UP000624041"/>
    </source>
</evidence>
<dbReference type="GO" id="GO:0004633">
    <property type="term" value="F:phosphopantothenoylcysteine decarboxylase activity"/>
    <property type="evidence" value="ECO:0007669"/>
    <property type="project" value="UniProtKB-UniRule"/>
</dbReference>
<organism evidence="7 8">
    <name type="scientific">Oceanobacillus indicireducens</name>
    <dbReference type="NCBI Taxonomy" id="1004261"/>
    <lineage>
        <taxon>Bacteria</taxon>
        <taxon>Bacillati</taxon>
        <taxon>Bacillota</taxon>
        <taxon>Bacilli</taxon>
        <taxon>Bacillales</taxon>
        <taxon>Bacillaceae</taxon>
        <taxon>Oceanobacillus</taxon>
    </lineage>
</organism>
<dbReference type="InterPro" id="IPR007085">
    <property type="entry name" value="DNA/pantothenate-metab_flavo_C"/>
</dbReference>
<dbReference type="RefSeq" id="WP_188855675.1">
    <property type="nucleotide sequence ID" value="NZ_BMOS01000001.1"/>
</dbReference>
<comment type="similarity">
    <text evidence="3 4">In the N-terminal section; belongs to the HFCD (homo-oligomeric flavin containing Cys decarboxylase) superfamily.</text>
</comment>
<dbReference type="GO" id="GO:0015941">
    <property type="term" value="P:pantothenate catabolic process"/>
    <property type="evidence" value="ECO:0007669"/>
    <property type="project" value="InterPro"/>
</dbReference>
<gene>
    <name evidence="7" type="primary">dfp</name>
    <name evidence="3" type="synonym">coaBC</name>
    <name evidence="7" type="ORF">GCM10007971_02050</name>
</gene>
<comment type="pathway">
    <text evidence="3 4">Cofactor biosynthesis; coenzyme A biosynthesis; CoA from (R)-pantothenate: step 2/5.</text>
</comment>
<comment type="function">
    <text evidence="3">Catalyzes two sequential steps in the biosynthesis of coenzyme A. In the first step cysteine is conjugated to 4'-phosphopantothenate to form 4-phosphopantothenoylcysteine. In the second step the latter compound is decarboxylated to form 4'-phosphopantotheine.</text>
</comment>
<sequence>MVRGKNILLGVSGGIAVYKACALTSKLTQKGANVRVLMTENATKFVSPLTFQALSRNPVYIDTFDEKDPEKIAHIDLADWAEIAIIAPATANIIGKLANGIADDMLSTTLLATRAEVYIAPAMNVHMYANPAVVENMQQLNEWGYHFIEPGAGYLACGYVGKGRLEEPETIIEVIEDHQQNDEPLKGKRVLISAGPTREVIDPVRFLSNRSSGKMGFALAEAAAELGAEVTVVAGPTGNQMKNGGIKRVDVVSAEEMYQAIHRFFPESDIVIKAAAVSDYRPKQTFKEKVKKSGDDLIIEMERTKDILQSLGEEKQHQFLVGFAAETEKVLEYGKGKLEKKNLDAIVINNVSSEGAGFAGDTNIVTYLNRKLEEENLPLASKKAIAENLWKLIIRDMKDELD</sequence>
<keyword evidence="3" id="KW-0479">Metal-binding</keyword>
<keyword evidence="8" id="KW-1185">Reference proteome</keyword>
<keyword evidence="1 3" id="KW-0210">Decarboxylase</keyword>
<dbReference type="GO" id="GO:0004632">
    <property type="term" value="F:phosphopantothenate--cysteine ligase activity"/>
    <property type="evidence" value="ECO:0007669"/>
    <property type="project" value="UniProtKB-UniRule"/>
</dbReference>
<comment type="catalytic activity">
    <reaction evidence="3 4">
        <text>(R)-4'-phosphopantothenate + L-cysteine + CTP = N-[(R)-4-phosphopantothenoyl]-L-cysteine + CMP + diphosphate + H(+)</text>
        <dbReference type="Rhea" id="RHEA:19397"/>
        <dbReference type="ChEBI" id="CHEBI:10986"/>
        <dbReference type="ChEBI" id="CHEBI:15378"/>
        <dbReference type="ChEBI" id="CHEBI:33019"/>
        <dbReference type="ChEBI" id="CHEBI:35235"/>
        <dbReference type="ChEBI" id="CHEBI:37563"/>
        <dbReference type="ChEBI" id="CHEBI:59458"/>
        <dbReference type="ChEBI" id="CHEBI:60377"/>
        <dbReference type="EC" id="6.3.2.5"/>
    </reaction>
</comment>
<dbReference type="SUPFAM" id="SSF102645">
    <property type="entry name" value="CoaB-like"/>
    <property type="match status" value="1"/>
</dbReference>
<evidence type="ECO:0000256" key="4">
    <source>
        <dbReference type="RuleBase" id="RU364078"/>
    </source>
</evidence>
<evidence type="ECO:0000256" key="2">
    <source>
        <dbReference type="ARBA" id="ARBA00023239"/>
    </source>
</evidence>
<comment type="function">
    <text evidence="4">Catalyzes two steps in the biosynthesis of coenzyme A. In the first step cysteine is conjugated to 4'-phosphopantothenate to form 4-phosphopantothenoylcysteine, in the latter compound is decarboxylated to form 4'-phosphopantotheine.</text>
</comment>
<evidence type="ECO:0000259" key="6">
    <source>
        <dbReference type="Pfam" id="PF04127"/>
    </source>
</evidence>
<dbReference type="GO" id="GO:0015937">
    <property type="term" value="P:coenzyme A biosynthetic process"/>
    <property type="evidence" value="ECO:0007669"/>
    <property type="project" value="UniProtKB-UniRule"/>
</dbReference>
<comment type="pathway">
    <text evidence="3 4">Cofactor biosynthesis; coenzyme A biosynthesis; CoA from (R)-pantothenate: step 3/5.</text>
</comment>
<keyword evidence="2 3" id="KW-0456">Lyase</keyword>
<comment type="caution">
    <text evidence="3">Lacks conserved residue(s) required for the propagation of feature annotation.</text>
</comment>
<feature type="domain" description="DNA/pantothenate metabolism flavoprotein C-terminal" evidence="6">
    <location>
        <begin position="185"/>
        <end position="394"/>
    </location>
</feature>
<evidence type="ECO:0000313" key="7">
    <source>
        <dbReference type="EMBL" id="GGN49462.1"/>
    </source>
</evidence>
<comment type="similarity">
    <text evidence="3 4">In the C-terminal section; belongs to the PPC synthetase family.</text>
</comment>
<evidence type="ECO:0000256" key="1">
    <source>
        <dbReference type="ARBA" id="ARBA00022793"/>
    </source>
</evidence>
<feature type="binding site" evidence="3">
    <location>
        <position position="323"/>
    </location>
    <ligand>
        <name>CTP</name>
        <dbReference type="ChEBI" id="CHEBI:37563"/>
    </ligand>
</feature>
<comment type="caution">
    <text evidence="7">The sequence shown here is derived from an EMBL/GenBank/DDBJ whole genome shotgun (WGS) entry which is preliminary data.</text>
</comment>
<evidence type="ECO:0000256" key="3">
    <source>
        <dbReference type="HAMAP-Rule" id="MF_02225"/>
    </source>
</evidence>
<feature type="active site" description="Proton donor" evidence="3">
    <location>
        <position position="157"/>
    </location>
</feature>
<feature type="binding site" evidence="3">
    <location>
        <position position="279"/>
    </location>
    <ligand>
        <name>CTP</name>
        <dbReference type="ChEBI" id="CHEBI:37563"/>
    </ligand>
</feature>
<protein>
    <recommendedName>
        <fullName evidence="3">Coenzyme A biosynthesis bifunctional protein CoaBC</fullName>
    </recommendedName>
    <alternativeName>
        <fullName evidence="3">DNA/pantothenate metabolism flavoprotein</fullName>
    </alternativeName>
    <alternativeName>
        <fullName evidence="3">Phosphopantothenoylcysteine synthetase/decarboxylase</fullName>
        <shortName evidence="3">PPCS-PPCDC</shortName>
    </alternativeName>
    <domain>
        <recommendedName>
            <fullName evidence="3">Phosphopantothenoylcysteine decarboxylase</fullName>
            <shortName evidence="3">PPC decarboxylase</shortName>
            <shortName evidence="3">PPC-DC</shortName>
            <ecNumber evidence="3">4.1.1.36</ecNumber>
        </recommendedName>
        <alternativeName>
            <fullName evidence="3">CoaC</fullName>
        </alternativeName>
    </domain>
    <domain>
        <recommendedName>
            <fullName evidence="3">Phosphopantothenate--cysteine ligase</fullName>
            <ecNumber evidence="3">6.3.2.5</ecNumber>
        </recommendedName>
        <alternativeName>
            <fullName evidence="3">CoaB</fullName>
        </alternativeName>
        <alternativeName>
            <fullName evidence="3">Phosphopantothenoylcysteine synthetase</fullName>
            <shortName evidence="3">PPC synthetase</shortName>
            <shortName evidence="3">PPC-S</shortName>
        </alternativeName>
    </domain>
</protein>
<dbReference type="GO" id="GO:0010181">
    <property type="term" value="F:FMN binding"/>
    <property type="evidence" value="ECO:0007669"/>
    <property type="project" value="UniProtKB-UniRule"/>
</dbReference>
<dbReference type="InterPro" id="IPR005252">
    <property type="entry name" value="CoaBC"/>
</dbReference>
<dbReference type="Gene3D" id="3.40.50.10300">
    <property type="entry name" value="CoaB-like"/>
    <property type="match status" value="1"/>
</dbReference>
<accession>A0A917XSB8</accession>
<dbReference type="GO" id="GO:0071513">
    <property type="term" value="C:phosphopantothenoylcysteine decarboxylase complex"/>
    <property type="evidence" value="ECO:0007669"/>
    <property type="project" value="TreeGrafter"/>
</dbReference>
<dbReference type="EMBL" id="BMOS01000001">
    <property type="protein sequence ID" value="GGN49462.1"/>
    <property type="molecule type" value="Genomic_DNA"/>
</dbReference>
<keyword evidence="3" id="KW-0460">Magnesium</keyword>
<dbReference type="Gene3D" id="3.40.50.1950">
    <property type="entry name" value="Flavin prenyltransferase-like"/>
    <property type="match status" value="1"/>
</dbReference>
<dbReference type="EC" id="6.3.2.5" evidence="3"/>
<reference evidence="7" key="2">
    <citation type="submission" date="2020-09" db="EMBL/GenBank/DDBJ databases">
        <authorList>
            <person name="Sun Q."/>
            <person name="Ohkuma M."/>
        </authorList>
    </citation>
    <scope>NUCLEOTIDE SEQUENCE</scope>
    <source>
        <strain evidence="7">JCM 17251</strain>
    </source>
</reference>
<dbReference type="InterPro" id="IPR003382">
    <property type="entry name" value="Flavoprotein"/>
</dbReference>
<name>A0A917XSB8_9BACI</name>
<feature type="binding site" evidence="3">
    <location>
        <position position="337"/>
    </location>
    <ligand>
        <name>CTP</name>
        <dbReference type="ChEBI" id="CHEBI:37563"/>
    </ligand>
</feature>
<dbReference type="PANTHER" id="PTHR14359:SF6">
    <property type="entry name" value="PHOSPHOPANTOTHENOYLCYSTEINE DECARBOXYLASE"/>
    <property type="match status" value="1"/>
</dbReference>
<keyword evidence="3 4" id="KW-0436">Ligase</keyword>
<comment type="cofactor">
    <cofactor evidence="3">
        <name>Mg(2+)</name>
        <dbReference type="ChEBI" id="CHEBI:18420"/>
    </cofactor>
</comment>
<dbReference type="PANTHER" id="PTHR14359">
    <property type="entry name" value="HOMO-OLIGOMERIC FLAVIN CONTAINING CYS DECARBOXYLASE FAMILY"/>
    <property type="match status" value="1"/>
</dbReference>
<feature type="binding site" evidence="3">
    <location>
        <position position="289"/>
    </location>
    <ligand>
        <name>CTP</name>
        <dbReference type="ChEBI" id="CHEBI:37563"/>
    </ligand>
</feature>
<feature type="domain" description="Flavoprotein" evidence="5">
    <location>
        <begin position="5"/>
        <end position="177"/>
    </location>
</feature>
<dbReference type="NCBIfam" id="TIGR00521">
    <property type="entry name" value="coaBC_dfp"/>
    <property type="match status" value="1"/>
</dbReference>
<feature type="region of interest" description="Phosphopantothenate--cysteine ligase" evidence="3">
    <location>
        <begin position="190"/>
        <end position="402"/>
    </location>
</feature>
<reference evidence="7" key="1">
    <citation type="journal article" date="2014" name="Int. J. Syst. Evol. Microbiol.">
        <title>Complete genome sequence of Corynebacterium casei LMG S-19264T (=DSM 44701T), isolated from a smear-ripened cheese.</title>
        <authorList>
            <consortium name="US DOE Joint Genome Institute (JGI-PGF)"/>
            <person name="Walter F."/>
            <person name="Albersmeier A."/>
            <person name="Kalinowski J."/>
            <person name="Ruckert C."/>
        </authorList>
    </citation>
    <scope>NUCLEOTIDE SEQUENCE</scope>
    <source>
        <strain evidence="7">JCM 17251</strain>
    </source>
</reference>
<dbReference type="InterPro" id="IPR036551">
    <property type="entry name" value="Flavin_trans-like"/>
</dbReference>
<comment type="cofactor">
    <cofactor evidence="3">
        <name>FMN</name>
        <dbReference type="ChEBI" id="CHEBI:58210"/>
    </cofactor>
    <text evidence="3">Binds 1 FMN per subunit.</text>
</comment>
<feature type="region of interest" description="Phosphopantothenoylcysteine decarboxylase" evidence="3">
    <location>
        <begin position="1"/>
        <end position="189"/>
    </location>
</feature>
<keyword evidence="3 4" id="KW-0285">Flavoprotein</keyword>
<feature type="binding site" evidence="3">
    <location>
        <position position="341"/>
    </location>
    <ligand>
        <name>CTP</name>
        <dbReference type="ChEBI" id="CHEBI:37563"/>
    </ligand>
</feature>
<comment type="catalytic activity">
    <reaction evidence="3 4">
        <text>N-[(R)-4-phosphopantothenoyl]-L-cysteine + H(+) = (R)-4'-phosphopantetheine + CO2</text>
        <dbReference type="Rhea" id="RHEA:16793"/>
        <dbReference type="ChEBI" id="CHEBI:15378"/>
        <dbReference type="ChEBI" id="CHEBI:16526"/>
        <dbReference type="ChEBI" id="CHEBI:59458"/>
        <dbReference type="ChEBI" id="CHEBI:61723"/>
        <dbReference type="EC" id="4.1.1.36"/>
    </reaction>
</comment>
<dbReference type="HAMAP" id="MF_02225">
    <property type="entry name" value="CoaBC"/>
    <property type="match status" value="1"/>
</dbReference>
<evidence type="ECO:0000259" key="5">
    <source>
        <dbReference type="Pfam" id="PF02441"/>
    </source>
</evidence>
<dbReference type="EC" id="4.1.1.36" evidence="3"/>
<dbReference type="Pfam" id="PF02441">
    <property type="entry name" value="Flavoprotein"/>
    <property type="match status" value="1"/>
</dbReference>
<keyword evidence="3 4" id="KW-0288">FMN</keyword>
<dbReference type="Proteomes" id="UP000624041">
    <property type="component" value="Unassembled WGS sequence"/>
</dbReference>